<feature type="domain" description="Type I restriction modification DNA specificity" evidence="4">
    <location>
        <begin position="19"/>
        <end position="179"/>
    </location>
</feature>
<dbReference type="REBASE" id="102334">
    <property type="entry name" value="S.Mca87001ORF53P"/>
</dbReference>
<dbReference type="InterPro" id="IPR044946">
    <property type="entry name" value="Restrct_endonuc_typeI_TRD_sf"/>
</dbReference>
<evidence type="ECO:0000256" key="2">
    <source>
        <dbReference type="ARBA" id="ARBA00022747"/>
    </source>
</evidence>
<comment type="similarity">
    <text evidence="1">Belongs to the type-I restriction system S methylase family.</text>
</comment>
<accession>A0A9N7B596</accession>
<proteinExistence type="inferred from homology"/>
<gene>
    <name evidence="5" type="ORF">MCCG_0054</name>
</gene>
<keyword evidence="6" id="KW-1185">Reference proteome</keyword>
<evidence type="ECO:0000313" key="6">
    <source>
        <dbReference type="Proteomes" id="UP000031910"/>
    </source>
</evidence>
<evidence type="ECO:0000313" key="5">
    <source>
        <dbReference type="EMBL" id="AJK51058.1"/>
    </source>
</evidence>
<dbReference type="CDD" id="cd17255">
    <property type="entry name" value="RMtype1_S_Fco49512ORF2615P-TRD2-CR2_like"/>
    <property type="match status" value="1"/>
</dbReference>
<dbReference type="PANTHER" id="PTHR30408">
    <property type="entry name" value="TYPE-1 RESTRICTION ENZYME ECOKI SPECIFICITY PROTEIN"/>
    <property type="match status" value="1"/>
</dbReference>
<evidence type="ECO:0000256" key="1">
    <source>
        <dbReference type="ARBA" id="ARBA00010923"/>
    </source>
</evidence>
<protein>
    <submittedName>
        <fullName evidence="5">Type I restriction-modification system, specificity subunit S</fullName>
    </submittedName>
</protein>
<organism evidence="5 6">
    <name type="scientific">Mycoplasma capricolum subsp. capripneumoniae 87001</name>
    <dbReference type="NCBI Taxonomy" id="1124992"/>
    <lineage>
        <taxon>Bacteria</taxon>
        <taxon>Bacillati</taxon>
        <taxon>Mycoplasmatota</taxon>
        <taxon>Mollicutes</taxon>
        <taxon>Mycoplasmataceae</taxon>
        <taxon>Mycoplasma</taxon>
    </lineage>
</organism>
<dbReference type="KEGG" id="mcai:MCCG_0054"/>
<name>A0A9N7B596_MYCCC</name>
<keyword evidence="3" id="KW-0238">DNA-binding</keyword>
<dbReference type="InterPro" id="IPR052021">
    <property type="entry name" value="Type-I_RS_S_subunit"/>
</dbReference>
<dbReference type="Pfam" id="PF01420">
    <property type="entry name" value="Methylase_S"/>
    <property type="match status" value="2"/>
</dbReference>
<dbReference type="Gene3D" id="3.90.220.20">
    <property type="entry name" value="DNA methylase specificity domains"/>
    <property type="match status" value="2"/>
</dbReference>
<reference evidence="5 6" key="1">
    <citation type="submission" date="2013-12" db="EMBL/GenBank/DDBJ databases">
        <authorList>
            <person name="Wang R."/>
            <person name="Li Y."/>
            <person name="Zheng H."/>
            <person name="Xin J."/>
        </authorList>
    </citation>
    <scope>NUCLEOTIDE SEQUENCE [LARGE SCALE GENOMIC DNA]</scope>
    <source>
        <strain evidence="5 6">87001</strain>
    </source>
</reference>
<keyword evidence="2" id="KW-0680">Restriction system</keyword>
<dbReference type="AlphaFoldDB" id="A0A9N7B596"/>
<dbReference type="EMBL" id="CP006959">
    <property type="protein sequence ID" value="AJK51058.1"/>
    <property type="molecule type" value="Genomic_DNA"/>
</dbReference>
<dbReference type="RefSeq" id="WP_230589503.1">
    <property type="nucleotide sequence ID" value="NZ_CP006959.1"/>
</dbReference>
<dbReference type="PANTHER" id="PTHR30408:SF13">
    <property type="entry name" value="TYPE I RESTRICTION ENZYME HINDI SPECIFICITY SUBUNIT"/>
    <property type="match status" value="1"/>
</dbReference>
<dbReference type="Proteomes" id="UP000031910">
    <property type="component" value="Chromosome"/>
</dbReference>
<sequence length="373" mass="43116">MKQNELFPKIRFKEFTNAWEQWKIGDMFQVGRGYVVPKKHISNNKFGEYIYPIYSSQTINNGLLGYYNNFLNSNSITWTTDGANAGTVYYRKGRFYATNVCGILSRKHFIPNLYLALSLSKVAYKHVTKVGNPKLMNNVMSSIELRITLSIDQQTKISSLFSNLDSLITLHQRKLILLKNTKNRLLEKMFCDEKSEFPSIRFKEFTNAWEQWKLSDIVQYKSSSMTSKDLIPYGKYDVYDPNRIAGKTNESPIEKEYISVVKDGDAGRIRLLPKNTMILSTMGALLASEGSNIEFIYFLLSNKNDLAKERNGSIIPHIYFRDYGQNLYNIPKSNEQSKISSLFSNLDSLITLHQRKLELLKNIKNTLLEKMFV</sequence>
<evidence type="ECO:0000256" key="3">
    <source>
        <dbReference type="ARBA" id="ARBA00023125"/>
    </source>
</evidence>
<dbReference type="Gene3D" id="1.10.287.1120">
    <property type="entry name" value="Bipartite methylase S protein"/>
    <property type="match status" value="1"/>
</dbReference>
<evidence type="ECO:0000259" key="4">
    <source>
        <dbReference type="Pfam" id="PF01420"/>
    </source>
</evidence>
<dbReference type="GO" id="GO:0003677">
    <property type="term" value="F:DNA binding"/>
    <property type="evidence" value="ECO:0007669"/>
    <property type="project" value="UniProtKB-KW"/>
</dbReference>
<dbReference type="InterPro" id="IPR000055">
    <property type="entry name" value="Restrct_endonuc_typeI_TRD"/>
</dbReference>
<feature type="domain" description="Type I restriction modification DNA specificity" evidence="4">
    <location>
        <begin position="209"/>
        <end position="361"/>
    </location>
</feature>
<dbReference type="SUPFAM" id="SSF116734">
    <property type="entry name" value="DNA methylase specificity domain"/>
    <property type="match status" value="2"/>
</dbReference>
<dbReference type="GO" id="GO:0009307">
    <property type="term" value="P:DNA restriction-modification system"/>
    <property type="evidence" value="ECO:0007669"/>
    <property type="project" value="UniProtKB-KW"/>
</dbReference>